<organism evidence="4 5">
    <name type="scientific">Arthrobacter oryzae</name>
    <dbReference type="NCBI Taxonomy" id="409290"/>
    <lineage>
        <taxon>Bacteria</taxon>
        <taxon>Bacillati</taxon>
        <taxon>Actinomycetota</taxon>
        <taxon>Actinomycetes</taxon>
        <taxon>Micrococcales</taxon>
        <taxon>Micrococcaceae</taxon>
        <taxon>Arthrobacter</taxon>
    </lineage>
</organism>
<evidence type="ECO:0000313" key="4">
    <source>
        <dbReference type="EMBL" id="RKR13717.1"/>
    </source>
</evidence>
<proteinExistence type="predicted"/>
<evidence type="ECO:0000256" key="1">
    <source>
        <dbReference type="ARBA" id="ARBA00022690"/>
    </source>
</evidence>
<reference evidence="4 5" key="1">
    <citation type="submission" date="2018-10" db="EMBL/GenBank/DDBJ databases">
        <title>Genomic Encyclopedia of Type Strains, Phase IV (KMG-IV): sequencing the most valuable type-strain genomes for metagenomic binning, comparative biology and taxonomic classification.</title>
        <authorList>
            <person name="Goeker M."/>
        </authorList>
    </citation>
    <scope>NUCLEOTIDE SEQUENCE [LARGE SCALE GENOMIC DNA]</scope>
    <source>
        <strain evidence="4 5">DSM 25586</strain>
    </source>
</reference>
<keyword evidence="2" id="KW-0789">Thiol protease inhibitor</keyword>
<feature type="domain" description="Proteinase inhibitor I42 chagasin" evidence="3">
    <location>
        <begin position="17"/>
        <end position="100"/>
    </location>
</feature>
<dbReference type="Gene3D" id="2.60.40.2020">
    <property type="match status" value="1"/>
</dbReference>
<comment type="caution">
    <text evidence="4">The sequence shown here is derived from an EMBL/GenBank/DDBJ whole genome shotgun (WGS) entry which is preliminary data.</text>
</comment>
<dbReference type="AlphaFoldDB" id="A0A495ECS6"/>
<evidence type="ECO:0000259" key="3">
    <source>
        <dbReference type="Pfam" id="PF09394"/>
    </source>
</evidence>
<dbReference type="EMBL" id="RBIR01000009">
    <property type="protein sequence ID" value="RKR13717.1"/>
    <property type="molecule type" value="Genomic_DNA"/>
</dbReference>
<evidence type="ECO:0000256" key="2">
    <source>
        <dbReference type="ARBA" id="ARBA00022704"/>
    </source>
</evidence>
<evidence type="ECO:0000313" key="5">
    <source>
        <dbReference type="Proteomes" id="UP000276055"/>
    </source>
</evidence>
<accession>A0A495ECS6</accession>
<dbReference type="GO" id="GO:0004869">
    <property type="term" value="F:cysteine-type endopeptidase inhibitor activity"/>
    <property type="evidence" value="ECO:0007669"/>
    <property type="project" value="UniProtKB-KW"/>
</dbReference>
<gene>
    <name evidence="4" type="ORF">C8D78_3376</name>
</gene>
<name>A0A495ECS6_9MICC</name>
<dbReference type="SUPFAM" id="SSF141066">
    <property type="entry name" value="ICP-like"/>
    <property type="match status" value="1"/>
</dbReference>
<keyword evidence="1" id="KW-0646">Protease inhibitor</keyword>
<dbReference type="InterPro" id="IPR018990">
    <property type="entry name" value="Prot_inh_I42_chagasin"/>
</dbReference>
<dbReference type="Pfam" id="PF09394">
    <property type="entry name" value="Inhibitor_I42"/>
    <property type="match status" value="1"/>
</dbReference>
<protein>
    <submittedName>
        <fullName evidence="4">Putative secreted protein</fullName>
    </submittedName>
</protein>
<dbReference type="Proteomes" id="UP000276055">
    <property type="component" value="Unassembled WGS sequence"/>
</dbReference>
<sequence length="106" mass="11318">MGDVVIGNPTDGYVCSMTTSDQLVVMLPVNPSTGFRWTAEARGDLVSAGMSERTQGSPGGGSPRGFVFRALRTGTAELAFKLWRPWEGDASTIQRIGITVTITPQQ</sequence>
<dbReference type="InterPro" id="IPR036331">
    <property type="entry name" value="Chagasin-like_sf"/>
</dbReference>
<dbReference type="RefSeq" id="WP_120954989.1">
    <property type="nucleotide sequence ID" value="NZ_RBIR01000009.1"/>
</dbReference>